<name>A0ABD5QAS1_9EURY</name>
<sequence length="106" mass="11606">MDPELRELHQGAREERRRALDSDPHAVPGYGRPGGIDDPVPDAEYGDDRSEPAEGYPEEAGEEHVTLPIPDGAEYDVDDLDNGTVVVQWWCPVGEHSGNVGADRDD</sequence>
<dbReference type="RefSeq" id="WP_224829562.1">
    <property type="nucleotide sequence ID" value="NZ_JAIVEF010000021.1"/>
</dbReference>
<protein>
    <submittedName>
        <fullName evidence="2">Uncharacterized protein</fullName>
    </submittedName>
</protein>
<comment type="caution">
    <text evidence="2">The sequence shown here is derived from an EMBL/GenBank/DDBJ whole genome shotgun (WGS) entry which is preliminary data.</text>
</comment>
<reference evidence="2 3" key="1">
    <citation type="journal article" date="2019" name="Int. J. Syst. Evol. Microbiol.">
        <title>The Global Catalogue of Microorganisms (GCM) 10K type strain sequencing project: providing services to taxonomists for standard genome sequencing and annotation.</title>
        <authorList>
            <consortium name="The Broad Institute Genomics Platform"/>
            <consortium name="The Broad Institute Genome Sequencing Center for Infectious Disease"/>
            <person name="Wu L."/>
            <person name="Ma J."/>
        </authorList>
    </citation>
    <scope>NUCLEOTIDE SEQUENCE [LARGE SCALE GENOMIC DNA]</scope>
    <source>
        <strain evidence="2 3">CGMCC 1.15824</strain>
    </source>
</reference>
<accession>A0ABD5QAS1</accession>
<keyword evidence="3" id="KW-1185">Reference proteome</keyword>
<evidence type="ECO:0000313" key="2">
    <source>
        <dbReference type="EMBL" id="MFC4986793.1"/>
    </source>
</evidence>
<feature type="compositionally biased region" description="Basic and acidic residues" evidence="1">
    <location>
        <begin position="1"/>
        <end position="24"/>
    </location>
</feature>
<dbReference type="AlphaFoldDB" id="A0ABD5QAS1"/>
<dbReference type="Proteomes" id="UP001595925">
    <property type="component" value="Unassembled WGS sequence"/>
</dbReference>
<proteinExistence type="predicted"/>
<dbReference type="EMBL" id="JBHSJG010000009">
    <property type="protein sequence ID" value="MFC4986793.1"/>
    <property type="molecule type" value="Genomic_DNA"/>
</dbReference>
<organism evidence="2 3">
    <name type="scientific">Saliphagus infecundisoli</name>
    <dbReference type="NCBI Taxonomy" id="1849069"/>
    <lineage>
        <taxon>Archaea</taxon>
        <taxon>Methanobacteriati</taxon>
        <taxon>Methanobacteriota</taxon>
        <taxon>Stenosarchaea group</taxon>
        <taxon>Halobacteria</taxon>
        <taxon>Halobacteriales</taxon>
        <taxon>Natrialbaceae</taxon>
        <taxon>Saliphagus</taxon>
    </lineage>
</organism>
<gene>
    <name evidence="2" type="ORF">ACFPFO_03200</name>
</gene>
<feature type="region of interest" description="Disordered" evidence="1">
    <location>
        <begin position="1"/>
        <end position="63"/>
    </location>
</feature>
<evidence type="ECO:0000256" key="1">
    <source>
        <dbReference type="SAM" id="MobiDB-lite"/>
    </source>
</evidence>
<evidence type="ECO:0000313" key="3">
    <source>
        <dbReference type="Proteomes" id="UP001595925"/>
    </source>
</evidence>